<evidence type="ECO:0000313" key="1">
    <source>
        <dbReference type="EMBL" id="SNR68050.1"/>
    </source>
</evidence>
<dbReference type="Proteomes" id="UP000198397">
    <property type="component" value="Unassembled WGS sequence"/>
</dbReference>
<dbReference type="EMBL" id="FZNQ01000035">
    <property type="protein sequence ID" value="SNR68050.1"/>
    <property type="molecule type" value="Genomic_DNA"/>
</dbReference>
<gene>
    <name evidence="1" type="ORF">SAMN06264855_13514</name>
</gene>
<keyword evidence="2" id="KW-1185">Reference proteome</keyword>
<sequence>MRVLSHDLQGEKIHDFVENQGEILGFSAGMHLQINKASASGLDCHGVVSLFVGFLPDLLARSAHSLRSEAPL</sequence>
<accession>A0A238YAJ6</accession>
<proteinExistence type="predicted"/>
<organism evidence="1 2">
    <name type="scientific">Halorubrum vacuolatum</name>
    <name type="common">Natronobacterium vacuolatum</name>
    <dbReference type="NCBI Taxonomy" id="63740"/>
    <lineage>
        <taxon>Archaea</taxon>
        <taxon>Methanobacteriati</taxon>
        <taxon>Methanobacteriota</taxon>
        <taxon>Stenosarchaea group</taxon>
        <taxon>Halobacteria</taxon>
        <taxon>Halobacteriales</taxon>
        <taxon>Haloferacaceae</taxon>
        <taxon>Halorubrum</taxon>
    </lineage>
</organism>
<protein>
    <submittedName>
        <fullName evidence="1">Uncharacterized protein</fullName>
    </submittedName>
</protein>
<reference evidence="1 2" key="1">
    <citation type="submission" date="2017-06" db="EMBL/GenBank/DDBJ databases">
        <authorList>
            <person name="Kim H.J."/>
            <person name="Triplett B.A."/>
        </authorList>
    </citation>
    <scope>NUCLEOTIDE SEQUENCE [LARGE SCALE GENOMIC DNA]</scope>
    <source>
        <strain evidence="1 2">DSM 8800</strain>
    </source>
</reference>
<dbReference type="AlphaFoldDB" id="A0A238YAJ6"/>
<name>A0A238YAJ6_HALVU</name>
<evidence type="ECO:0000313" key="2">
    <source>
        <dbReference type="Proteomes" id="UP000198397"/>
    </source>
</evidence>